<reference evidence="3 4" key="1">
    <citation type="submission" date="2019-01" db="EMBL/GenBank/DDBJ databases">
        <authorList>
            <person name="Ramaprasad A."/>
        </authorList>
    </citation>
    <scope>NUCLEOTIDE SEQUENCE [LARGE SCALE GENOMIC DNA]</scope>
</reference>
<dbReference type="Proteomes" id="UP000290582">
    <property type="component" value="Chromosome PVVCY_01"/>
</dbReference>
<name>A0A449BM90_PLAVN</name>
<dbReference type="AlphaFoldDB" id="A0A449BM90"/>
<dbReference type="InterPro" id="IPR006484">
    <property type="entry name" value="PYST_B"/>
</dbReference>
<dbReference type="OrthoDB" id="372621at2759"/>
<feature type="transmembrane region" description="Helical" evidence="1">
    <location>
        <begin position="221"/>
        <end position="243"/>
    </location>
</feature>
<organism evidence="3 4">
    <name type="scientific">Plasmodium vinckei vinckei</name>
    <dbReference type="NCBI Taxonomy" id="54757"/>
    <lineage>
        <taxon>Eukaryota</taxon>
        <taxon>Sar</taxon>
        <taxon>Alveolata</taxon>
        <taxon>Apicomplexa</taxon>
        <taxon>Aconoidasida</taxon>
        <taxon>Haemosporida</taxon>
        <taxon>Plasmodiidae</taxon>
        <taxon>Plasmodium</taxon>
        <taxon>Plasmodium (Vinckeia)</taxon>
    </lineage>
</organism>
<sequence>MKVSILKFVLFSIIICSFEYAPKELYFINERNIYLERNIINFKNSRILADKDKQFDLNNFYESTLSLANQFSEYIDDDEEITNLRNIIDSRIKKHKGSNISPNLNNVDEKTKKLIYELQTELEEVKKELDNIRNDKIPIQPIQNERIIIKGENISVSEHEDISQLENGENISVSEHEDISQLENDENFLDTEDKEISSSSKNELKNNPKTKNVIKKIFMKGLLLTAAFLALFISPALSFLLLVMPNLIDMAMNIRKFIDSKINKIKTSR</sequence>
<evidence type="ECO:0000256" key="1">
    <source>
        <dbReference type="SAM" id="Phobius"/>
    </source>
</evidence>
<evidence type="ECO:0000256" key="2">
    <source>
        <dbReference type="SAM" id="SignalP"/>
    </source>
</evidence>
<dbReference type="Pfam" id="PF09592">
    <property type="entry name" value="DUF2031"/>
    <property type="match status" value="1"/>
</dbReference>
<dbReference type="NCBIfam" id="TIGR01597">
    <property type="entry name" value="PYST-B"/>
    <property type="match status" value="1"/>
</dbReference>
<dbReference type="EMBL" id="LR215057">
    <property type="protein sequence ID" value="VEV54542.1"/>
    <property type="molecule type" value="Genomic_DNA"/>
</dbReference>
<evidence type="ECO:0000313" key="3">
    <source>
        <dbReference type="EMBL" id="VEV54542.1"/>
    </source>
</evidence>
<dbReference type="KEGG" id="pvv:PVVCY_0101520"/>
<keyword evidence="1" id="KW-1133">Transmembrane helix</keyword>
<proteinExistence type="predicted"/>
<accession>A0A449BM90</accession>
<keyword evidence="2" id="KW-0732">Signal</keyword>
<evidence type="ECO:0000313" key="4">
    <source>
        <dbReference type="Proteomes" id="UP000290582"/>
    </source>
</evidence>
<dbReference type="RefSeq" id="XP_037490027.1">
    <property type="nucleotide sequence ID" value="XM_037634223.1"/>
</dbReference>
<dbReference type="GeneID" id="59892911"/>
<feature type="chain" id="PRO_5018988729" evidence="2">
    <location>
        <begin position="17"/>
        <end position="269"/>
    </location>
</feature>
<protein>
    <submittedName>
        <fullName evidence="3">Fam-b protein</fullName>
    </submittedName>
</protein>
<keyword evidence="1" id="KW-0812">Transmembrane</keyword>
<feature type="signal peptide" evidence="2">
    <location>
        <begin position="1"/>
        <end position="16"/>
    </location>
</feature>
<dbReference type="VEuPathDB" id="PlasmoDB:PVVCY_0101520"/>
<keyword evidence="1" id="KW-0472">Membrane</keyword>
<gene>
    <name evidence="3" type="ORF">PVVCY_0101520</name>
</gene>